<feature type="transmembrane region" description="Helical" evidence="5">
    <location>
        <begin position="147"/>
        <end position="168"/>
    </location>
</feature>
<keyword evidence="3 5" id="KW-1133">Transmembrane helix</keyword>
<organism evidence="6 7">
    <name type="scientific">Luteolibacter flavescens</name>
    <dbReference type="NCBI Taxonomy" id="1859460"/>
    <lineage>
        <taxon>Bacteria</taxon>
        <taxon>Pseudomonadati</taxon>
        <taxon>Verrucomicrobiota</taxon>
        <taxon>Verrucomicrobiia</taxon>
        <taxon>Verrucomicrobiales</taxon>
        <taxon>Verrucomicrobiaceae</taxon>
        <taxon>Luteolibacter</taxon>
    </lineage>
</organism>
<dbReference type="RefSeq" id="WP_264500870.1">
    <property type="nucleotide sequence ID" value="NZ_JAPDDS010000004.1"/>
</dbReference>
<dbReference type="PANTHER" id="PTHR11785">
    <property type="entry name" value="AMINO ACID TRANSPORTER"/>
    <property type="match status" value="1"/>
</dbReference>
<feature type="transmembrane region" description="Helical" evidence="5">
    <location>
        <begin position="323"/>
        <end position="340"/>
    </location>
</feature>
<feature type="transmembrane region" description="Helical" evidence="5">
    <location>
        <begin position="87"/>
        <end position="110"/>
    </location>
</feature>
<dbReference type="PANTHER" id="PTHR11785:SF512">
    <property type="entry name" value="SOBREMESA, ISOFORM B"/>
    <property type="match status" value="1"/>
</dbReference>
<evidence type="ECO:0000256" key="5">
    <source>
        <dbReference type="SAM" id="Phobius"/>
    </source>
</evidence>
<feature type="transmembrane region" description="Helical" evidence="5">
    <location>
        <begin position="352"/>
        <end position="370"/>
    </location>
</feature>
<comment type="subcellular location">
    <subcellularLocation>
        <location evidence="1">Membrane</location>
        <topology evidence="1">Multi-pass membrane protein</topology>
    </subcellularLocation>
</comment>
<evidence type="ECO:0000256" key="4">
    <source>
        <dbReference type="ARBA" id="ARBA00023136"/>
    </source>
</evidence>
<keyword evidence="2 5" id="KW-0812">Transmembrane</keyword>
<comment type="caution">
    <text evidence="6">The sequence shown here is derived from an EMBL/GenBank/DDBJ whole genome shotgun (WGS) entry which is preliminary data.</text>
</comment>
<feature type="transmembrane region" description="Helical" evidence="5">
    <location>
        <begin position="188"/>
        <end position="207"/>
    </location>
</feature>
<feature type="transmembrane region" description="Helical" evidence="5">
    <location>
        <begin position="277"/>
        <end position="302"/>
    </location>
</feature>
<reference evidence="6 7" key="1">
    <citation type="submission" date="2022-10" db="EMBL/GenBank/DDBJ databases">
        <title>Luteolibacter flavescens strain MCCC 1K03193, whole genome shotgun sequencing project.</title>
        <authorList>
            <person name="Zhao G."/>
            <person name="Shen L."/>
        </authorList>
    </citation>
    <scope>NUCLEOTIDE SEQUENCE [LARGE SCALE GENOMIC DNA]</scope>
    <source>
        <strain evidence="6 7">MCCC 1K03193</strain>
    </source>
</reference>
<protein>
    <submittedName>
        <fullName evidence="6">Amino acid permease</fullName>
    </submittedName>
</protein>
<dbReference type="InterPro" id="IPR002293">
    <property type="entry name" value="AA/rel_permease1"/>
</dbReference>
<feature type="transmembrane region" description="Helical" evidence="5">
    <location>
        <begin position="122"/>
        <end position="140"/>
    </location>
</feature>
<dbReference type="Pfam" id="PF13520">
    <property type="entry name" value="AA_permease_2"/>
    <property type="match status" value="1"/>
</dbReference>
<feature type="transmembrane region" description="Helical" evidence="5">
    <location>
        <begin position="43"/>
        <end position="67"/>
    </location>
</feature>
<dbReference type="InterPro" id="IPR050598">
    <property type="entry name" value="AminoAcid_Transporter"/>
</dbReference>
<dbReference type="Proteomes" id="UP001207930">
    <property type="component" value="Unassembled WGS sequence"/>
</dbReference>
<sequence length="432" mass="46184">MPSENRAGTPAATALVVASMVGTGVFTSLGFQLADLTSGPQILLLWLLGGLIALCGAFCYAEVAALLPKSGGEYHFLRSIYHPSLGFMAGMLSAFAGFAAPTAITALAFGEYLHKAWGGMEVHHAAAIVILAGAAAHSVSTRTSARVQVIATALKLLLILTFIIAAWMLPGEGDIRWTVEPGKDFATLITPAFAISLLYVTYSYTGWNAAVYGLEEWHNPQQTVKRALLWGTVLVTVLYVGLNASFLHAAPVEEMKGQEAVGHIASTSLFGPQAARIISALFAMGLFASASALLWAGPRVLAAMGRHMQSLSFFTPKGEVPRLALGFQIVVALVLVYLFSGKLRHLMDITQVGLTVSTSLVVVGCMVLRWRHPELPRPVKVPLYPLPPLVFLAMSVFIVVFSAVKEPLLTLAGVGLAVSFALVWFPLKMLRR</sequence>
<feature type="transmembrane region" description="Helical" evidence="5">
    <location>
        <begin position="382"/>
        <end position="402"/>
    </location>
</feature>
<evidence type="ECO:0000256" key="2">
    <source>
        <dbReference type="ARBA" id="ARBA00022692"/>
    </source>
</evidence>
<evidence type="ECO:0000313" key="6">
    <source>
        <dbReference type="EMBL" id="MCW1884913.1"/>
    </source>
</evidence>
<evidence type="ECO:0000313" key="7">
    <source>
        <dbReference type="Proteomes" id="UP001207930"/>
    </source>
</evidence>
<keyword evidence="4 5" id="KW-0472">Membrane</keyword>
<evidence type="ECO:0000256" key="3">
    <source>
        <dbReference type="ARBA" id="ARBA00022989"/>
    </source>
</evidence>
<name>A0ABT3FMY1_9BACT</name>
<proteinExistence type="predicted"/>
<feature type="transmembrane region" description="Helical" evidence="5">
    <location>
        <begin position="408"/>
        <end position="427"/>
    </location>
</feature>
<feature type="transmembrane region" description="Helical" evidence="5">
    <location>
        <begin position="227"/>
        <end position="247"/>
    </location>
</feature>
<gene>
    <name evidence="6" type="ORF">OKA04_09255</name>
</gene>
<dbReference type="EMBL" id="JAPDDS010000004">
    <property type="protein sequence ID" value="MCW1884913.1"/>
    <property type="molecule type" value="Genomic_DNA"/>
</dbReference>
<dbReference type="Gene3D" id="1.20.1740.10">
    <property type="entry name" value="Amino acid/polyamine transporter I"/>
    <property type="match status" value="1"/>
</dbReference>
<accession>A0ABT3FMY1</accession>
<feature type="transmembrane region" description="Helical" evidence="5">
    <location>
        <begin position="12"/>
        <end position="31"/>
    </location>
</feature>
<dbReference type="PIRSF" id="PIRSF006060">
    <property type="entry name" value="AA_transporter"/>
    <property type="match status" value="1"/>
</dbReference>
<keyword evidence="7" id="KW-1185">Reference proteome</keyword>
<evidence type="ECO:0000256" key="1">
    <source>
        <dbReference type="ARBA" id="ARBA00004141"/>
    </source>
</evidence>